<proteinExistence type="predicted"/>
<dbReference type="AlphaFoldDB" id="A0A2B7ZSX4"/>
<organism evidence="2 3">
    <name type="scientific">[Emmonsia] crescens</name>
    <dbReference type="NCBI Taxonomy" id="73230"/>
    <lineage>
        <taxon>Eukaryota</taxon>
        <taxon>Fungi</taxon>
        <taxon>Dikarya</taxon>
        <taxon>Ascomycota</taxon>
        <taxon>Pezizomycotina</taxon>
        <taxon>Eurotiomycetes</taxon>
        <taxon>Eurotiomycetidae</taxon>
        <taxon>Onygenales</taxon>
        <taxon>Ajellomycetaceae</taxon>
        <taxon>Emergomyces</taxon>
    </lineage>
</organism>
<dbReference type="Proteomes" id="UP000226031">
    <property type="component" value="Unassembled WGS sequence"/>
</dbReference>
<evidence type="ECO:0000313" key="2">
    <source>
        <dbReference type="EMBL" id="PGH36289.1"/>
    </source>
</evidence>
<protein>
    <submittedName>
        <fullName evidence="2">Uncharacterized protein</fullName>
    </submittedName>
</protein>
<evidence type="ECO:0000256" key="1">
    <source>
        <dbReference type="SAM" id="MobiDB-lite"/>
    </source>
</evidence>
<name>A0A2B7ZSX4_9EURO</name>
<accession>A0A2B7ZSX4</accession>
<keyword evidence="3" id="KW-1185">Reference proteome</keyword>
<feature type="compositionally biased region" description="Low complexity" evidence="1">
    <location>
        <begin position="283"/>
        <end position="292"/>
    </location>
</feature>
<sequence>MQKLVIASPSHSRVTLLAAERNIMETVSNSNNRNNSNNSNSNSNSKSKNSSWRPYLSPLLRKSIPPAERRAAERVNLLLPKAASLTGTLFFQRPISTTEASSRRRHSYAPQASRDYSRCILDLSVCADDDNEPDDERADNTAAMKELQIHPLRMHPVEKEEEEPPHSSRSSSRRADTNNIAYIAEVLEVAREPGIASVAETASASVTTTTTNDSTDDGTEERGSGDDNNTPPPPHSQEEDTSDDDQGSDTSSVYSADWFPFRELSQISWRTAGSTPADESLPTTTTTAAAAAPKSPYRMGRIRRYGWVEGEPF</sequence>
<dbReference type="EMBL" id="PDND01000009">
    <property type="protein sequence ID" value="PGH36289.1"/>
    <property type="molecule type" value="Genomic_DNA"/>
</dbReference>
<feature type="compositionally biased region" description="Low complexity" evidence="1">
    <location>
        <begin position="28"/>
        <end position="51"/>
    </location>
</feature>
<gene>
    <name evidence="2" type="ORF">GX50_00794</name>
</gene>
<dbReference type="VEuPathDB" id="FungiDB:EMCG_08158"/>
<reference evidence="2 3" key="1">
    <citation type="submission" date="2017-10" db="EMBL/GenBank/DDBJ databases">
        <title>Comparative genomics in systemic dimorphic fungi from Ajellomycetaceae.</title>
        <authorList>
            <person name="Munoz J.F."/>
            <person name="Mcewen J.G."/>
            <person name="Clay O.K."/>
            <person name="Cuomo C.A."/>
        </authorList>
    </citation>
    <scope>NUCLEOTIDE SEQUENCE [LARGE SCALE GENOMIC DNA]</scope>
    <source>
        <strain evidence="2 3">UAMH4076</strain>
    </source>
</reference>
<feature type="region of interest" description="Disordered" evidence="1">
    <location>
        <begin position="152"/>
        <end position="177"/>
    </location>
</feature>
<feature type="region of interest" description="Disordered" evidence="1">
    <location>
        <begin position="200"/>
        <end position="256"/>
    </location>
</feature>
<feature type="region of interest" description="Disordered" evidence="1">
    <location>
        <begin position="26"/>
        <end position="54"/>
    </location>
</feature>
<comment type="caution">
    <text evidence="2">The sequence shown here is derived from an EMBL/GenBank/DDBJ whole genome shotgun (WGS) entry which is preliminary data.</text>
</comment>
<evidence type="ECO:0000313" key="3">
    <source>
        <dbReference type="Proteomes" id="UP000226031"/>
    </source>
</evidence>
<feature type="compositionally biased region" description="Low complexity" evidence="1">
    <location>
        <begin position="200"/>
        <end position="213"/>
    </location>
</feature>
<feature type="region of interest" description="Disordered" evidence="1">
    <location>
        <begin position="270"/>
        <end position="295"/>
    </location>
</feature>